<evidence type="ECO:0000313" key="3">
    <source>
        <dbReference type="EMBL" id="MDR4951869.1"/>
    </source>
</evidence>
<dbReference type="RefSeq" id="WP_079240541.1">
    <property type="nucleotide sequence ID" value="NZ_JAVIXS010000004.1"/>
</dbReference>
<gene>
    <name evidence="3" type="ORF">REB14_06705</name>
</gene>
<reference evidence="3 4" key="1">
    <citation type="submission" date="2023-08" db="EMBL/GenBank/DDBJ databases">
        <authorList>
            <person name="Maltman C."/>
        </authorList>
    </citation>
    <scope>NUCLEOTIDE SEQUENCE [LARGE SCALE GENOMIC DNA]</scope>
    <source>
        <strain evidence="3 4">ES2</strain>
    </source>
</reference>
<dbReference type="Gene3D" id="3.40.50.2300">
    <property type="match status" value="1"/>
</dbReference>
<proteinExistence type="predicted"/>
<dbReference type="InterPro" id="IPR001789">
    <property type="entry name" value="Sig_transdc_resp-reg_receiver"/>
</dbReference>
<evidence type="ECO:0000256" key="1">
    <source>
        <dbReference type="PROSITE-ProRule" id="PRU00169"/>
    </source>
</evidence>
<comment type="caution">
    <text evidence="3">The sequence shown here is derived from an EMBL/GenBank/DDBJ whole genome shotgun (WGS) entry which is preliminary data.</text>
</comment>
<accession>A0ABU1E246</accession>
<comment type="caution">
    <text evidence="1">Lacks conserved residue(s) required for the propagation of feature annotation.</text>
</comment>
<dbReference type="PROSITE" id="PS50110">
    <property type="entry name" value="RESPONSE_REGULATORY"/>
    <property type="match status" value="1"/>
</dbReference>
<keyword evidence="4" id="KW-1185">Reference proteome</keyword>
<evidence type="ECO:0000313" key="4">
    <source>
        <dbReference type="Proteomes" id="UP001260959"/>
    </source>
</evidence>
<dbReference type="Proteomes" id="UP001260959">
    <property type="component" value="Unassembled WGS sequence"/>
</dbReference>
<sequence>MNKEFLNVIVADNDENTLIFFKNILKELKISIKVQCFSNGNNLMEYLNNDDAVVPELVFINYMIPGKESMECLEDIGSNSKFNNMVTAIFSDPIPENEIEDIFVKGAHIFMKKPECFEKLKKVLTEVITINWQYHTSGLNKDNFILKIG</sequence>
<feature type="domain" description="Response regulatory" evidence="2">
    <location>
        <begin position="7"/>
        <end position="128"/>
    </location>
</feature>
<name>A0ABU1E246_9FLAO</name>
<dbReference type="SUPFAM" id="SSF52172">
    <property type="entry name" value="CheY-like"/>
    <property type="match status" value="1"/>
</dbReference>
<evidence type="ECO:0000259" key="2">
    <source>
        <dbReference type="PROSITE" id="PS50110"/>
    </source>
</evidence>
<dbReference type="InterPro" id="IPR011006">
    <property type="entry name" value="CheY-like_superfamily"/>
</dbReference>
<protein>
    <submittedName>
        <fullName evidence="3">Response regulator</fullName>
    </submittedName>
</protein>
<dbReference type="EMBL" id="JAVIXS010000004">
    <property type="protein sequence ID" value="MDR4951869.1"/>
    <property type="molecule type" value="Genomic_DNA"/>
</dbReference>
<dbReference type="Pfam" id="PF00072">
    <property type="entry name" value="Response_reg"/>
    <property type="match status" value="1"/>
</dbReference>
<organism evidence="3 4">
    <name type="scientific">Chryseobacterium metallicongregator</name>
    <dbReference type="NCBI Taxonomy" id="3073042"/>
    <lineage>
        <taxon>Bacteria</taxon>
        <taxon>Pseudomonadati</taxon>
        <taxon>Bacteroidota</taxon>
        <taxon>Flavobacteriia</taxon>
        <taxon>Flavobacteriales</taxon>
        <taxon>Weeksellaceae</taxon>
        <taxon>Chryseobacterium group</taxon>
        <taxon>Chryseobacterium</taxon>
    </lineage>
</organism>